<evidence type="ECO:0000313" key="1">
    <source>
        <dbReference type="EMBL" id="AEC46081.1"/>
    </source>
</evidence>
<proteinExistence type="predicted"/>
<protein>
    <submittedName>
        <fullName evidence="1">Uncharacterized protein</fullName>
    </submittedName>
</protein>
<evidence type="ECO:0000313" key="2">
    <source>
        <dbReference type="Proteomes" id="UP000008738"/>
    </source>
</evidence>
<dbReference type="Proteomes" id="UP000008738">
    <property type="component" value="Chromosome"/>
</dbReference>
<gene>
    <name evidence="1" type="ordered locus">SRH_02660</name>
</gene>
<sequence length="33" mass="4022">MIWTFHIFLFFCLKNFQKEGKIDGLIFLDTLKN</sequence>
<dbReference type="EMBL" id="CP002669">
    <property type="protein sequence ID" value="AEC46081.1"/>
    <property type="molecule type" value="Genomic_DNA"/>
</dbReference>
<name>A0ABM5M6P4_MESHM</name>
<organism evidence="1 2">
    <name type="scientific">Mesomycoplasma hyorhinis (strain MCLD)</name>
    <name type="common">Mycoplasma hyorhinis</name>
    <dbReference type="NCBI Taxonomy" id="936139"/>
    <lineage>
        <taxon>Bacteria</taxon>
        <taxon>Bacillati</taxon>
        <taxon>Mycoplasmatota</taxon>
        <taxon>Mycoplasmoidales</taxon>
        <taxon>Metamycoplasmataceae</taxon>
        <taxon>Mesomycoplasma</taxon>
    </lineage>
</organism>
<accession>A0ABM5M6P4</accession>
<keyword evidence="2" id="KW-1185">Reference proteome</keyword>
<reference evidence="1 2" key="1">
    <citation type="journal article" date="2011" name="J. Bacteriol.">
        <title>Genome analysis of a Mycoplasma hyorhinis strain derived from a primary human melanoma cell line.</title>
        <authorList>
            <person name="Kornspan J.D."/>
            <person name="Lysnyansky I."/>
            <person name="Kahan T."/>
            <person name="Herrmann R."/>
            <person name="Rottem S."/>
            <person name="Nir-Paz R."/>
        </authorList>
    </citation>
    <scope>NUCLEOTIDE SEQUENCE [LARGE SCALE GENOMIC DNA]</scope>
    <source>
        <strain evidence="1 2">MCLD</strain>
    </source>
</reference>